<dbReference type="PANTHER" id="PTHR33747">
    <property type="entry name" value="UPF0225 PROTEIN SCO1677"/>
    <property type="match status" value="1"/>
</dbReference>
<reference evidence="4 5" key="1">
    <citation type="journal article" date="2013" name="Genome Announc.">
        <title>Genome Sequence of the Polycyclic Aromatic Hydrocarbon-Degrading Bacterium Strain Marinobacter nanhaiticus D15-8WT.</title>
        <authorList>
            <person name="Cui Z."/>
            <person name="Gao W."/>
            <person name="Li Q."/>
            <person name="Xu G."/>
            <person name="Zheng L."/>
        </authorList>
    </citation>
    <scope>NUCLEOTIDE SEQUENCE [LARGE SCALE GENOMIC DNA]</scope>
    <source>
        <strain evidence="4 5">D15-8W</strain>
    </source>
</reference>
<evidence type="ECO:0000259" key="3">
    <source>
        <dbReference type="Pfam" id="PF17775"/>
    </source>
</evidence>
<sequence length="157" mass="17852">MSTALLCPCGSQLSYAECCKPFHDGKSAPSPESLMRSRFTAFVMHKIGYLLQTWHPTTRPSDLDLQGSPNWTTLQILDASETGNKGNVHFRAMYREMGRWGYLEENSDFVREENQWLYVSGTPRQGTFKPSRNDRCPCGSGRKYKACCLNRESNVLD</sequence>
<dbReference type="RefSeq" id="WP_004581860.1">
    <property type="nucleotide sequence ID" value="NZ_AP028878.1"/>
</dbReference>
<gene>
    <name evidence="4" type="ORF">J057_19625</name>
</gene>
<evidence type="ECO:0000256" key="1">
    <source>
        <dbReference type="ARBA" id="ARBA00010839"/>
    </source>
</evidence>
<dbReference type="InterPro" id="IPR048469">
    <property type="entry name" value="YchJ-like_M"/>
</dbReference>
<dbReference type="InterPro" id="IPR023006">
    <property type="entry name" value="YchJ-like"/>
</dbReference>
<name>N6W0K0_9GAMM</name>
<dbReference type="Pfam" id="PF17775">
    <property type="entry name" value="YchJ_M-like"/>
    <property type="match status" value="1"/>
</dbReference>
<feature type="domain" description="YchJ-like middle NTF2-like" evidence="3">
    <location>
        <begin position="30"/>
        <end position="121"/>
    </location>
</feature>
<accession>N6W0K0</accession>
<dbReference type="STRING" id="626887.J057_19625"/>
<dbReference type="AlphaFoldDB" id="N6W0K0"/>
<proteinExistence type="inferred from homology"/>
<dbReference type="OrthoDB" id="21421at2"/>
<dbReference type="InterPro" id="IPR032710">
    <property type="entry name" value="NTF2-like_dom_sf"/>
</dbReference>
<keyword evidence="5" id="KW-1185">Reference proteome</keyword>
<dbReference type="SUPFAM" id="SSF54427">
    <property type="entry name" value="NTF2-like"/>
    <property type="match status" value="1"/>
</dbReference>
<comment type="caution">
    <text evidence="4">The sequence shown here is derived from an EMBL/GenBank/DDBJ whole genome shotgun (WGS) entry which is preliminary data.</text>
</comment>
<dbReference type="eggNOG" id="COG3012">
    <property type="taxonomic scope" value="Bacteria"/>
</dbReference>
<dbReference type="EMBL" id="APLQ01000014">
    <property type="protein sequence ID" value="ENO13639.1"/>
    <property type="molecule type" value="Genomic_DNA"/>
</dbReference>
<dbReference type="Pfam" id="PF02810">
    <property type="entry name" value="SEC-C"/>
    <property type="match status" value="2"/>
</dbReference>
<evidence type="ECO:0000256" key="2">
    <source>
        <dbReference type="HAMAP-Rule" id="MF_00612"/>
    </source>
</evidence>
<evidence type="ECO:0000313" key="5">
    <source>
        <dbReference type="Proteomes" id="UP000013165"/>
    </source>
</evidence>
<dbReference type="Gene3D" id="3.10.450.50">
    <property type="match status" value="1"/>
</dbReference>
<evidence type="ECO:0000313" key="4">
    <source>
        <dbReference type="EMBL" id="ENO13639.1"/>
    </source>
</evidence>
<dbReference type="HOGENOM" id="CLU_099590_0_0_6"/>
<comment type="similarity">
    <text evidence="1 2">Belongs to the UPF0225 family.</text>
</comment>
<protein>
    <recommendedName>
        <fullName evidence="2">UPF0225 protein J057_19625</fullName>
    </recommendedName>
</protein>
<dbReference type="PANTHER" id="PTHR33747:SF1">
    <property type="entry name" value="ADENYLATE CYCLASE-ASSOCIATED CAP C-TERMINAL DOMAIN-CONTAINING PROTEIN"/>
    <property type="match status" value="1"/>
</dbReference>
<dbReference type="SUPFAM" id="SSF103642">
    <property type="entry name" value="Sec-C motif"/>
    <property type="match status" value="1"/>
</dbReference>
<dbReference type="NCBIfam" id="NF002449">
    <property type="entry name" value="PRK01617.1"/>
    <property type="match status" value="1"/>
</dbReference>
<organism evidence="4 5">
    <name type="scientific">Marinobacter nanhaiticus D15-8W</name>
    <dbReference type="NCBI Taxonomy" id="626887"/>
    <lineage>
        <taxon>Bacteria</taxon>
        <taxon>Pseudomonadati</taxon>
        <taxon>Pseudomonadota</taxon>
        <taxon>Gammaproteobacteria</taxon>
        <taxon>Pseudomonadales</taxon>
        <taxon>Marinobacteraceae</taxon>
        <taxon>Marinobacter</taxon>
    </lineage>
</organism>
<dbReference type="HAMAP" id="MF_00612">
    <property type="entry name" value="UPF0225"/>
    <property type="match status" value="1"/>
</dbReference>
<dbReference type="InterPro" id="IPR004027">
    <property type="entry name" value="SEC_C_motif"/>
</dbReference>
<dbReference type="Proteomes" id="UP000013165">
    <property type="component" value="Unassembled WGS sequence"/>
</dbReference>